<evidence type="ECO:0000313" key="6">
    <source>
        <dbReference type="EMBL" id="KAK9129416.1"/>
    </source>
</evidence>
<evidence type="ECO:0000256" key="3">
    <source>
        <dbReference type="ARBA" id="ARBA00023242"/>
    </source>
</evidence>
<keyword evidence="2" id="KW-0238">DNA-binding</keyword>
<reference evidence="6 7" key="1">
    <citation type="submission" date="2024-01" db="EMBL/GenBank/DDBJ databases">
        <title>Genome assemblies of Stephania.</title>
        <authorList>
            <person name="Yang L."/>
        </authorList>
    </citation>
    <scope>NUCLEOTIDE SEQUENCE [LARGE SCALE GENOMIC DNA]</scope>
    <source>
        <strain evidence="6">QJT</strain>
        <tissue evidence="6">Leaf</tissue>
    </source>
</reference>
<dbReference type="SUPFAM" id="SSF57959">
    <property type="entry name" value="Leucine zipper domain"/>
    <property type="match status" value="1"/>
</dbReference>
<accession>A0AAP0P6M9</accession>
<keyword evidence="3" id="KW-0539">Nucleus</keyword>
<evidence type="ECO:0000256" key="4">
    <source>
        <dbReference type="SAM" id="MobiDB-lite"/>
    </source>
</evidence>
<feature type="compositionally biased region" description="Low complexity" evidence="4">
    <location>
        <begin position="8"/>
        <end position="36"/>
    </location>
</feature>
<name>A0AAP0P6M9_9MAGN</name>
<gene>
    <name evidence="6" type="ORF">Sjap_009903</name>
</gene>
<feature type="region of interest" description="Disordered" evidence="4">
    <location>
        <begin position="77"/>
        <end position="104"/>
    </location>
</feature>
<comment type="subcellular location">
    <subcellularLocation>
        <location evidence="1">Nucleus</location>
    </subcellularLocation>
</comment>
<dbReference type="AlphaFoldDB" id="A0AAP0P6M9"/>
<evidence type="ECO:0000259" key="5">
    <source>
        <dbReference type="PROSITE" id="PS50217"/>
    </source>
</evidence>
<feature type="compositionally biased region" description="Low complexity" evidence="4">
    <location>
        <begin position="118"/>
        <end position="141"/>
    </location>
</feature>
<dbReference type="GO" id="GO:0005634">
    <property type="term" value="C:nucleus"/>
    <property type="evidence" value="ECO:0007669"/>
    <property type="project" value="UniProtKB-SubCell"/>
</dbReference>
<dbReference type="InterPro" id="IPR046347">
    <property type="entry name" value="bZIP_sf"/>
</dbReference>
<dbReference type="GO" id="GO:0003677">
    <property type="term" value="F:DNA binding"/>
    <property type="evidence" value="ECO:0007669"/>
    <property type="project" value="UniProtKB-KW"/>
</dbReference>
<dbReference type="PROSITE" id="PS50217">
    <property type="entry name" value="BZIP"/>
    <property type="match status" value="1"/>
</dbReference>
<feature type="region of interest" description="Disordered" evidence="4">
    <location>
        <begin position="1"/>
        <end position="43"/>
    </location>
</feature>
<dbReference type="InterPro" id="IPR004827">
    <property type="entry name" value="bZIP"/>
</dbReference>
<evidence type="ECO:0000256" key="1">
    <source>
        <dbReference type="ARBA" id="ARBA00004123"/>
    </source>
</evidence>
<organism evidence="6 7">
    <name type="scientific">Stephania japonica</name>
    <dbReference type="NCBI Taxonomy" id="461633"/>
    <lineage>
        <taxon>Eukaryota</taxon>
        <taxon>Viridiplantae</taxon>
        <taxon>Streptophyta</taxon>
        <taxon>Embryophyta</taxon>
        <taxon>Tracheophyta</taxon>
        <taxon>Spermatophyta</taxon>
        <taxon>Magnoliopsida</taxon>
        <taxon>Ranunculales</taxon>
        <taxon>Menispermaceae</taxon>
        <taxon>Menispermoideae</taxon>
        <taxon>Cissampelideae</taxon>
        <taxon>Stephania</taxon>
    </lineage>
</organism>
<dbReference type="InterPro" id="IPR043452">
    <property type="entry name" value="BZIP46-like"/>
</dbReference>
<comment type="caution">
    <text evidence="6">The sequence shown here is derived from an EMBL/GenBank/DDBJ whole genome shotgun (WGS) entry which is preliminary data.</text>
</comment>
<evidence type="ECO:0000256" key="2">
    <source>
        <dbReference type="ARBA" id="ARBA00023125"/>
    </source>
</evidence>
<dbReference type="SMART" id="SM00338">
    <property type="entry name" value="BRLZ"/>
    <property type="match status" value="1"/>
</dbReference>
<dbReference type="PANTHER" id="PTHR22952">
    <property type="entry name" value="CAMP-RESPONSE ELEMENT BINDING PROTEIN-RELATED"/>
    <property type="match status" value="1"/>
</dbReference>
<dbReference type="Gene3D" id="1.20.5.170">
    <property type="match status" value="1"/>
</dbReference>
<keyword evidence="7" id="KW-1185">Reference proteome</keyword>
<dbReference type="EMBL" id="JBBNAE010000004">
    <property type="protein sequence ID" value="KAK9129416.1"/>
    <property type="molecule type" value="Genomic_DNA"/>
</dbReference>
<dbReference type="GO" id="GO:0045893">
    <property type="term" value="P:positive regulation of DNA-templated transcription"/>
    <property type="evidence" value="ECO:0007669"/>
    <property type="project" value="InterPro"/>
</dbReference>
<feature type="compositionally biased region" description="Basic residues" evidence="4">
    <location>
        <begin position="79"/>
        <end position="93"/>
    </location>
</feature>
<feature type="region of interest" description="Disordered" evidence="4">
    <location>
        <begin position="118"/>
        <end position="157"/>
    </location>
</feature>
<feature type="compositionally biased region" description="Basic and acidic residues" evidence="4">
    <location>
        <begin position="230"/>
        <end position="240"/>
    </location>
</feature>
<protein>
    <recommendedName>
        <fullName evidence="5">BZIP domain-containing protein</fullName>
    </recommendedName>
</protein>
<dbReference type="PROSITE" id="PS00036">
    <property type="entry name" value="BZIP_BASIC"/>
    <property type="match status" value="1"/>
</dbReference>
<dbReference type="GO" id="GO:0003700">
    <property type="term" value="F:DNA-binding transcription factor activity"/>
    <property type="evidence" value="ECO:0007669"/>
    <property type="project" value="InterPro"/>
</dbReference>
<feature type="domain" description="BZIP" evidence="5">
    <location>
        <begin position="221"/>
        <end position="284"/>
    </location>
</feature>
<dbReference type="CDD" id="cd14707">
    <property type="entry name" value="bZIP_plant_BZIP46"/>
    <property type="match status" value="1"/>
</dbReference>
<dbReference type="PANTHER" id="PTHR22952:SF433">
    <property type="entry name" value="PROTEIN FD"/>
    <property type="match status" value="1"/>
</dbReference>
<feature type="compositionally biased region" description="Basic and acidic residues" evidence="4">
    <location>
        <begin position="212"/>
        <end position="222"/>
    </location>
</feature>
<feature type="region of interest" description="Disordered" evidence="4">
    <location>
        <begin position="212"/>
        <end position="240"/>
    </location>
</feature>
<dbReference type="Proteomes" id="UP001417504">
    <property type="component" value="Unassembled WGS sequence"/>
</dbReference>
<evidence type="ECO:0000313" key="7">
    <source>
        <dbReference type="Proteomes" id="UP001417504"/>
    </source>
</evidence>
<sequence length="306" mass="33826">MRSSPCPTTTATTTTADGSGGNNTSSHTSNSSSSSSHPPPPLTTILTNLTTTNLLIPTPRRTMEEVWKDISLTSLQDHHPHHHHSHHHHHHHNNNNQISTQLSGPHHLHNLQDFLARPFTSKDPSTTSTTSTGDFGAAAFASPPPPPATALCLNSRPPHHQFHYQGQLEMDQSQVHHNVDVASSLVATLNNSAFDAFGSSSALSSLCRKRVSDDQSKENTGDRRHKRMIKNRESAARSRARKQECISSTSLKHYKLIAYTNELELEVAHLMEENAKLRKQQQQLYMAAAAQLPKKHTLQRTSTAPF</sequence>
<proteinExistence type="predicted"/>